<evidence type="ECO:0000313" key="6">
    <source>
        <dbReference type="Proteomes" id="UP000236290"/>
    </source>
</evidence>
<evidence type="ECO:0000313" key="5">
    <source>
        <dbReference type="EMBL" id="PNP49450.1"/>
    </source>
</evidence>
<dbReference type="AlphaFoldDB" id="A0A2K0TV94"/>
<dbReference type="InterPro" id="IPR010636">
    <property type="entry name" value="Class_II_hydrophobin"/>
</dbReference>
<protein>
    <recommendedName>
        <fullName evidence="7">Hydrophobin</fullName>
    </recommendedName>
</protein>
<dbReference type="GO" id="GO:0005576">
    <property type="term" value="C:extracellular region"/>
    <property type="evidence" value="ECO:0007669"/>
    <property type="project" value="InterPro"/>
</dbReference>
<dbReference type="Proteomes" id="UP000236290">
    <property type="component" value="Unassembled WGS sequence"/>
</dbReference>
<evidence type="ECO:0000256" key="1">
    <source>
        <dbReference type="ARBA" id="ARBA00004196"/>
    </source>
</evidence>
<dbReference type="Pfam" id="PF06766">
    <property type="entry name" value="Hydrophobin_2"/>
    <property type="match status" value="1"/>
</dbReference>
<comment type="subcellular location">
    <subcellularLocation>
        <location evidence="1">Cell envelope</location>
    </subcellularLocation>
</comment>
<accession>A0A2K0TV94</accession>
<organism evidence="5 6">
    <name type="scientific">Trichoderma harzianum</name>
    <name type="common">Hypocrea lixii</name>
    <dbReference type="NCBI Taxonomy" id="5544"/>
    <lineage>
        <taxon>Eukaryota</taxon>
        <taxon>Fungi</taxon>
        <taxon>Dikarya</taxon>
        <taxon>Ascomycota</taxon>
        <taxon>Pezizomycotina</taxon>
        <taxon>Sordariomycetes</taxon>
        <taxon>Hypocreomycetidae</taxon>
        <taxon>Hypocreales</taxon>
        <taxon>Hypocreaceae</taxon>
        <taxon>Trichoderma</taxon>
    </lineage>
</organism>
<feature type="signal peptide" evidence="4">
    <location>
        <begin position="1"/>
        <end position="16"/>
    </location>
</feature>
<reference evidence="5 6" key="1">
    <citation type="submission" date="2017-02" db="EMBL/GenBank/DDBJ databases">
        <title>Genomes of Trichoderma spp. with biocontrol activity.</title>
        <authorList>
            <person name="Gardiner D."/>
            <person name="Kazan K."/>
            <person name="Vos C."/>
            <person name="Harvey P."/>
        </authorList>
    </citation>
    <scope>NUCLEOTIDE SEQUENCE [LARGE SCALE GENOMIC DNA]</scope>
    <source>
        <strain evidence="5 6">Tr1</strain>
    </source>
</reference>
<comment type="similarity">
    <text evidence="2">Belongs to the cerato-ulmin hydrophobin family.</text>
</comment>
<keyword evidence="3" id="KW-1015">Disulfide bond</keyword>
<sequence>MKFFTITAALAAVAAARPGEDTLNGWVDHHNDHPSRVCPEGLYSNPQCCNSYLLGILGLDCHARK</sequence>
<dbReference type="Gene3D" id="3.20.120.10">
    <property type="entry name" value="Hydrophobin"/>
    <property type="match status" value="1"/>
</dbReference>
<dbReference type="EMBL" id="MTYI01000187">
    <property type="protein sequence ID" value="PNP49450.1"/>
    <property type="molecule type" value="Genomic_DNA"/>
</dbReference>
<gene>
    <name evidence="5" type="ORF">THARTR1_09772</name>
</gene>
<keyword evidence="4" id="KW-0732">Signal</keyword>
<dbReference type="OrthoDB" id="4500971at2759"/>
<evidence type="ECO:0008006" key="7">
    <source>
        <dbReference type="Google" id="ProtNLM"/>
    </source>
</evidence>
<evidence type="ECO:0000256" key="4">
    <source>
        <dbReference type="SAM" id="SignalP"/>
    </source>
</evidence>
<dbReference type="SUPFAM" id="SSF101751">
    <property type="entry name" value="Hydrophobin II, HfbII"/>
    <property type="match status" value="1"/>
</dbReference>
<feature type="chain" id="PRO_5014466569" description="Hydrophobin" evidence="4">
    <location>
        <begin position="17"/>
        <end position="65"/>
    </location>
</feature>
<comment type="caution">
    <text evidence="5">The sequence shown here is derived from an EMBL/GenBank/DDBJ whole genome shotgun (WGS) entry which is preliminary data.</text>
</comment>
<dbReference type="InterPro" id="IPR036686">
    <property type="entry name" value="Class_II_Hydrophobin_sf"/>
</dbReference>
<evidence type="ECO:0000256" key="3">
    <source>
        <dbReference type="ARBA" id="ARBA00023157"/>
    </source>
</evidence>
<evidence type="ECO:0000256" key="2">
    <source>
        <dbReference type="ARBA" id="ARBA00009576"/>
    </source>
</evidence>
<proteinExistence type="inferred from homology"/>
<name>A0A2K0TV94_TRIHA</name>